<reference evidence="3" key="1">
    <citation type="journal article" date="2019" name="Int. J. Syst. Evol. Microbiol.">
        <title>The Global Catalogue of Microorganisms (GCM) 10K type strain sequencing project: providing services to taxonomists for standard genome sequencing and annotation.</title>
        <authorList>
            <consortium name="The Broad Institute Genomics Platform"/>
            <consortium name="The Broad Institute Genome Sequencing Center for Infectious Disease"/>
            <person name="Wu L."/>
            <person name="Ma J."/>
        </authorList>
    </citation>
    <scope>NUCLEOTIDE SEQUENCE [LARGE SCALE GENOMIC DNA]</scope>
    <source>
        <strain evidence="3">CCUG 56752</strain>
    </source>
</reference>
<comment type="caution">
    <text evidence="2">The sequence shown here is derived from an EMBL/GenBank/DDBJ whole genome shotgun (WGS) entry which is preliminary data.</text>
</comment>
<dbReference type="EMBL" id="JBHTIV010000009">
    <property type="protein sequence ID" value="MFD0932615.1"/>
    <property type="molecule type" value="Genomic_DNA"/>
</dbReference>
<organism evidence="2 3">
    <name type="scientific">Psychroflexus salinarum</name>
    <dbReference type="NCBI Taxonomy" id="546024"/>
    <lineage>
        <taxon>Bacteria</taxon>
        <taxon>Pseudomonadati</taxon>
        <taxon>Bacteroidota</taxon>
        <taxon>Flavobacteriia</taxon>
        <taxon>Flavobacteriales</taxon>
        <taxon>Flavobacteriaceae</taxon>
        <taxon>Psychroflexus</taxon>
    </lineage>
</organism>
<protein>
    <recommendedName>
        <fullName evidence="4">RGS domain-containing protein</fullName>
    </recommendedName>
</protein>
<dbReference type="PROSITE" id="PS51257">
    <property type="entry name" value="PROKAR_LIPOPROTEIN"/>
    <property type="match status" value="1"/>
</dbReference>
<dbReference type="RefSeq" id="WP_379657934.1">
    <property type="nucleotide sequence ID" value="NZ_JBHTIV010000009.1"/>
</dbReference>
<accession>A0ABW3GTQ6</accession>
<evidence type="ECO:0000313" key="2">
    <source>
        <dbReference type="EMBL" id="MFD0932615.1"/>
    </source>
</evidence>
<keyword evidence="3" id="KW-1185">Reference proteome</keyword>
<feature type="compositionally biased region" description="Gly residues" evidence="1">
    <location>
        <begin position="219"/>
        <end position="251"/>
    </location>
</feature>
<name>A0ABW3GTQ6_9FLAO</name>
<evidence type="ECO:0008006" key="4">
    <source>
        <dbReference type="Google" id="ProtNLM"/>
    </source>
</evidence>
<gene>
    <name evidence="2" type="ORF">ACFQ0R_08425</name>
</gene>
<sequence length="575" mass="64373">MKTIPIKILLLISVLFIAIGCEKDLIQISKKESEIQTIDYGISAEELKESQSFQKSSKAILKSKRVDKNSSRTSLIERLDLDNAYYHKDKNVEVLTVPFKTFGTYKRVLFSFTKAEKNTNSYLFTYPDPDNPNEYYVSNLDGQVLQKVLIDQNGQSQIINFLKNNLSKNTGCTETIYTTCSQGIHSFADGTAMECTYWNNLSQGTPPQLTTVPIGCSGSGSSGGSDIGGGTSGGTVSPGGGVSTGPTGGGDSATPSITKEECEIMLDCDDCNLQYDLNDDCQISFDEVHFVSFLETLTREEKSFIINDSLFYETLYNYFSQNNQSVESHNFGYYALLAKIENPEAEVDFEDRIIDELEGKEKCLNDHLEDSGNDFVKDMLSNFQGDDSEFGINIKSEDQVIHIDDDGNPVEVNAKTTFSGNSNIINIEISTSRAQSRKALQVVRTLLHEYIHADIFRKLNTLPPSNSDLDFRDFYDSFENNNFEPTPAHETMAALYINSMKEALKSFHMTVMTGDYDYLSSLNPNNLDAFYEASAWQGLKNHSVEAWLNMPQNQKDSIDQAYQQYIFTTTNNCPN</sequence>
<feature type="region of interest" description="Disordered" evidence="1">
    <location>
        <begin position="219"/>
        <end position="252"/>
    </location>
</feature>
<evidence type="ECO:0000256" key="1">
    <source>
        <dbReference type="SAM" id="MobiDB-lite"/>
    </source>
</evidence>
<evidence type="ECO:0000313" key="3">
    <source>
        <dbReference type="Proteomes" id="UP001597049"/>
    </source>
</evidence>
<dbReference type="Proteomes" id="UP001597049">
    <property type="component" value="Unassembled WGS sequence"/>
</dbReference>
<proteinExistence type="predicted"/>